<sequence length="129" mass="14766">MERIAINEQCTAVSCSFMDGICLWDLGPGWKSDSHGSVSIELKTFLTLSISSPLPLSVIDHSHMISALFRPPVASYVDFDLWLREGATEGGWHRFRVPLRPSFLPKREKRKKKKIILKSMNVNYYRMPV</sequence>
<protein>
    <submittedName>
        <fullName evidence="2">MAM domain-containing protein</fullName>
    </submittedName>
</protein>
<proteinExistence type="predicted"/>
<name>A0A914LPM2_MELIC</name>
<evidence type="ECO:0000313" key="1">
    <source>
        <dbReference type="Proteomes" id="UP000887563"/>
    </source>
</evidence>
<accession>A0A914LPM2</accession>
<dbReference type="WBParaSite" id="Minc3s00678g15971">
    <property type="protein sequence ID" value="Minc3s00678g15971"/>
    <property type="gene ID" value="Minc3s00678g15971"/>
</dbReference>
<dbReference type="Proteomes" id="UP000887563">
    <property type="component" value="Unplaced"/>
</dbReference>
<dbReference type="AlphaFoldDB" id="A0A914LPM2"/>
<organism evidence="1 2">
    <name type="scientific">Meloidogyne incognita</name>
    <name type="common">Southern root-knot nematode worm</name>
    <name type="synonym">Oxyuris incognita</name>
    <dbReference type="NCBI Taxonomy" id="6306"/>
    <lineage>
        <taxon>Eukaryota</taxon>
        <taxon>Metazoa</taxon>
        <taxon>Ecdysozoa</taxon>
        <taxon>Nematoda</taxon>
        <taxon>Chromadorea</taxon>
        <taxon>Rhabditida</taxon>
        <taxon>Tylenchina</taxon>
        <taxon>Tylenchomorpha</taxon>
        <taxon>Tylenchoidea</taxon>
        <taxon>Meloidogynidae</taxon>
        <taxon>Meloidogyninae</taxon>
        <taxon>Meloidogyne</taxon>
        <taxon>Meloidogyne incognita group</taxon>
    </lineage>
</organism>
<reference evidence="2" key="1">
    <citation type="submission" date="2022-11" db="UniProtKB">
        <authorList>
            <consortium name="WormBaseParasite"/>
        </authorList>
    </citation>
    <scope>IDENTIFICATION</scope>
</reference>
<keyword evidence="1" id="KW-1185">Reference proteome</keyword>
<evidence type="ECO:0000313" key="2">
    <source>
        <dbReference type="WBParaSite" id="Minc3s00678g15971"/>
    </source>
</evidence>